<dbReference type="PANTHER" id="PTHR30041">
    <property type="entry name" value="ARSENATE REDUCTASE"/>
    <property type="match status" value="1"/>
</dbReference>
<comment type="similarity">
    <text evidence="1">Belongs to the ArsC family.</text>
</comment>
<dbReference type="PROSITE" id="PS51354">
    <property type="entry name" value="GLUTAREDOXIN_2"/>
    <property type="match status" value="1"/>
</dbReference>
<sequence>MMAWMLYQKPGCKACEKVTEWLTEHQVDYLERNIMTDSLDAELVLKLSRQLPDGLMGFVHPLGYIDGRPADLVMEDWPDQDIATWLTQNPGLFLRPVLTDGEHVVAGPDMKRLEALLPLLKS</sequence>
<dbReference type="PANTHER" id="PTHR30041:SF8">
    <property type="entry name" value="PROTEIN YFFB"/>
    <property type="match status" value="1"/>
</dbReference>
<dbReference type="Proteomes" id="UP000241848">
    <property type="component" value="Unassembled WGS sequence"/>
</dbReference>
<proteinExistence type="inferred from homology"/>
<dbReference type="Gene3D" id="3.40.30.10">
    <property type="entry name" value="Glutaredoxin"/>
    <property type="match status" value="1"/>
</dbReference>
<dbReference type="InterPro" id="IPR036249">
    <property type="entry name" value="Thioredoxin-like_sf"/>
</dbReference>
<dbReference type="PROSITE" id="PS51353">
    <property type="entry name" value="ARSC"/>
    <property type="match status" value="1"/>
</dbReference>
<dbReference type="InterPro" id="IPR006660">
    <property type="entry name" value="Arsenate_reductase-like"/>
</dbReference>
<evidence type="ECO:0000256" key="1">
    <source>
        <dbReference type="PROSITE-ProRule" id="PRU01282"/>
    </source>
</evidence>
<evidence type="ECO:0000313" key="4">
    <source>
        <dbReference type="Proteomes" id="UP000241848"/>
    </source>
</evidence>
<dbReference type="InterPro" id="IPR002109">
    <property type="entry name" value="Glutaredoxin"/>
</dbReference>
<protein>
    <recommendedName>
        <fullName evidence="2">Glutaredoxin domain-containing protein</fullName>
    </recommendedName>
</protein>
<dbReference type="EMBL" id="PXYV01000106">
    <property type="protein sequence ID" value="PSR19956.1"/>
    <property type="molecule type" value="Genomic_DNA"/>
</dbReference>
<comment type="caution">
    <text evidence="3">The sequence shown here is derived from an EMBL/GenBank/DDBJ whole genome shotgun (WGS) entry which is preliminary data.</text>
</comment>
<reference evidence="3 4" key="1">
    <citation type="journal article" date="2014" name="BMC Genomics">
        <title>Comparison of environmental and isolate Sulfobacillus genomes reveals diverse carbon, sulfur, nitrogen, and hydrogen metabolisms.</title>
        <authorList>
            <person name="Justice N.B."/>
            <person name="Norman A."/>
            <person name="Brown C.T."/>
            <person name="Singh A."/>
            <person name="Thomas B.C."/>
            <person name="Banfield J.F."/>
        </authorList>
    </citation>
    <scope>NUCLEOTIDE SEQUENCE [LARGE SCALE GENOMIC DNA]</scope>
    <source>
        <strain evidence="3">AMDSBA3</strain>
    </source>
</reference>
<gene>
    <name evidence="3" type="ORF">C7B45_17340</name>
</gene>
<evidence type="ECO:0000313" key="3">
    <source>
        <dbReference type="EMBL" id="PSR19956.1"/>
    </source>
</evidence>
<evidence type="ECO:0000259" key="2">
    <source>
        <dbReference type="Pfam" id="PF00462"/>
    </source>
</evidence>
<name>A0A2T2WCK1_9FIRM</name>
<dbReference type="AlphaFoldDB" id="A0A2T2WCK1"/>
<feature type="domain" description="Glutaredoxin" evidence="2">
    <location>
        <begin position="5"/>
        <end position="46"/>
    </location>
</feature>
<dbReference type="Pfam" id="PF00462">
    <property type="entry name" value="Glutaredoxin"/>
    <property type="match status" value="1"/>
</dbReference>
<accession>A0A2T2WCK1</accession>
<organism evidence="3 4">
    <name type="scientific">Sulfobacillus acidophilus</name>
    <dbReference type="NCBI Taxonomy" id="53633"/>
    <lineage>
        <taxon>Bacteria</taxon>
        <taxon>Bacillati</taxon>
        <taxon>Bacillota</taxon>
        <taxon>Clostridia</taxon>
        <taxon>Eubacteriales</taxon>
        <taxon>Clostridiales Family XVII. Incertae Sedis</taxon>
        <taxon>Sulfobacillus</taxon>
    </lineage>
</organism>
<dbReference type="SUPFAM" id="SSF52833">
    <property type="entry name" value="Thioredoxin-like"/>
    <property type="match status" value="1"/>
</dbReference>